<dbReference type="EMBL" id="CAXKWB010009905">
    <property type="protein sequence ID" value="CAL4096285.1"/>
    <property type="molecule type" value="Genomic_DNA"/>
</dbReference>
<keyword evidence="3 5" id="KW-0694">RNA-binding</keyword>
<evidence type="ECO:0000313" key="9">
    <source>
        <dbReference type="Proteomes" id="UP001497623"/>
    </source>
</evidence>
<dbReference type="InterPro" id="IPR050825">
    <property type="entry name" value="RBM42_RBP45_47-like"/>
</dbReference>
<dbReference type="InterPro" id="IPR000504">
    <property type="entry name" value="RRM_dom"/>
</dbReference>
<feature type="region of interest" description="Disordered" evidence="6">
    <location>
        <begin position="1"/>
        <end position="250"/>
    </location>
</feature>
<accession>A0AAV2QQP7</accession>
<evidence type="ECO:0000256" key="1">
    <source>
        <dbReference type="ARBA" id="ARBA00007408"/>
    </source>
</evidence>
<feature type="compositionally biased region" description="Basic residues" evidence="6">
    <location>
        <begin position="34"/>
        <end position="46"/>
    </location>
</feature>
<feature type="compositionally biased region" description="Basic and acidic residues" evidence="6">
    <location>
        <begin position="1"/>
        <end position="19"/>
    </location>
</feature>
<proteinExistence type="inferred from homology"/>
<dbReference type="Proteomes" id="UP001497623">
    <property type="component" value="Unassembled WGS sequence"/>
</dbReference>
<evidence type="ECO:0000256" key="3">
    <source>
        <dbReference type="ARBA" id="ARBA00022884"/>
    </source>
</evidence>
<reference evidence="8 9" key="1">
    <citation type="submission" date="2024-05" db="EMBL/GenBank/DDBJ databases">
        <authorList>
            <person name="Wallberg A."/>
        </authorList>
    </citation>
    <scope>NUCLEOTIDE SEQUENCE [LARGE SCALE GENOMIC DNA]</scope>
</reference>
<evidence type="ECO:0000256" key="4">
    <source>
        <dbReference type="ARBA" id="ARBA00030574"/>
    </source>
</evidence>
<keyword evidence="9" id="KW-1185">Reference proteome</keyword>
<feature type="compositionally biased region" description="Pro residues" evidence="6">
    <location>
        <begin position="62"/>
        <end position="88"/>
    </location>
</feature>
<dbReference type="PROSITE" id="PS50102">
    <property type="entry name" value="RRM"/>
    <property type="match status" value="1"/>
</dbReference>
<dbReference type="SUPFAM" id="SSF54928">
    <property type="entry name" value="RNA-binding domain, RBD"/>
    <property type="match status" value="1"/>
</dbReference>
<dbReference type="PANTHER" id="PTHR47640:SF11">
    <property type="entry name" value="RNA-BINDING PROTEIN 42"/>
    <property type="match status" value="1"/>
</dbReference>
<gene>
    <name evidence="8" type="ORF">MNOR_LOCUS15667</name>
</gene>
<feature type="compositionally biased region" description="Pro residues" evidence="6">
    <location>
        <begin position="144"/>
        <end position="160"/>
    </location>
</feature>
<sequence>MANNEKRRQLDDEMSRVSELEDPPALPPPSPSKIRSRTLSRNRKYFKTPVVQQLKKPHEDSPPPLSPAGPVGPRPGPPQGPPGPPRPQGPYAGPQRPPGPHGGPGGPHGASPGPPGPQGPYVGPQRPPGPHSGPQGPYVGPQRHPGPPGGPGGPPGPPGGPHGVHHGGPGPRHHGPPGGGYGPPGGHPGGPQSGPHGGNPHMRQIGPPPPPPGYIGPQIPGGPRGYGPMQQNHMTPHPPRPPPGFIPPQVNRGPMNNYMMGGGDGAMMGNNGPPPPPPGYMRPPGPMFGPRPPAATAGPIGPMAPSTINNGPTISAAPVLTGPLLLKPNSIISTIFLSSKLYEVQAKNEKKIANFHDSGLRPQTVQENVMTLNGPRKKNVAGDFNKKFRSYKGEKSNICRKMAKKKFFCRVKVMHFIGALVKKKQIDETCISSLSCRPQNDKKNKKVFPCPGKSVRTDCEDFRMFAGDLGNDVTDELLVRYFNHYPSFNRAKVIRDKRTNKSKGYGFISFSDPQDYIRAMKEMNGKYLGSRPIKLRKSMWKDRNVDTVQKKQKEKQLLGLK</sequence>
<feature type="compositionally biased region" description="Gly residues" evidence="6">
    <location>
        <begin position="166"/>
        <end position="197"/>
    </location>
</feature>
<comment type="similarity">
    <text evidence="1">Belongs to the RRM RBM42 family.</text>
</comment>
<feature type="non-terminal residue" evidence="8">
    <location>
        <position position="561"/>
    </location>
</feature>
<evidence type="ECO:0000256" key="6">
    <source>
        <dbReference type="SAM" id="MobiDB-lite"/>
    </source>
</evidence>
<dbReference type="InterPro" id="IPR012677">
    <property type="entry name" value="Nucleotide-bd_a/b_plait_sf"/>
</dbReference>
<feature type="compositionally biased region" description="Pro residues" evidence="6">
    <location>
        <begin position="236"/>
        <end position="246"/>
    </location>
</feature>
<evidence type="ECO:0000256" key="2">
    <source>
        <dbReference type="ARBA" id="ARBA00015192"/>
    </source>
</evidence>
<dbReference type="InterPro" id="IPR034215">
    <property type="entry name" value="RBM42_RRM"/>
</dbReference>
<dbReference type="Pfam" id="PF00076">
    <property type="entry name" value="RRM_1"/>
    <property type="match status" value="1"/>
</dbReference>
<protein>
    <recommendedName>
        <fullName evidence="2">RNA-binding protein 42</fullName>
    </recommendedName>
    <alternativeName>
        <fullName evidence="4">RNA-binding motif protein 42</fullName>
    </alternativeName>
</protein>
<evidence type="ECO:0000259" key="7">
    <source>
        <dbReference type="PROSITE" id="PS50102"/>
    </source>
</evidence>
<feature type="domain" description="RRM" evidence="7">
    <location>
        <begin position="462"/>
        <end position="540"/>
    </location>
</feature>
<dbReference type="Gene3D" id="3.30.70.330">
    <property type="match status" value="1"/>
</dbReference>
<dbReference type="SMART" id="SM00360">
    <property type="entry name" value="RRM"/>
    <property type="match status" value="1"/>
</dbReference>
<dbReference type="GO" id="GO:0003729">
    <property type="term" value="F:mRNA binding"/>
    <property type="evidence" value="ECO:0007669"/>
    <property type="project" value="InterPro"/>
</dbReference>
<dbReference type="AlphaFoldDB" id="A0AAV2QQP7"/>
<dbReference type="PANTHER" id="PTHR47640">
    <property type="entry name" value="TRNA SELENOCYSTEINE 1-ASSOCIATED PROTEIN 1-RELATED-RELATED"/>
    <property type="match status" value="1"/>
</dbReference>
<evidence type="ECO:0000313" key="8">
    <source>
        <dbReference type="EMBL" id="CAL4096285.1"/>
    </source>
</evidence>
<comment type="caution">
    <text evidence="8">The sequence shown here is derived from an EMBL/GenBank/DDBJ whole genome shotgun (WGS) entry which is preliminary data.</text>
</comment>
<organism evidence="8 9">
    <name type="scientific">Meganyctiphanes norvegica</name>
    <name type="common">Northern krill</name>
    <name type="synonym">Thysanopoda norvegica</name>
    <dbReference type="NCBI Taxonomy" id="48144"/>
    <lineage>
        <taxon>Eukaryota</taxon>
        <taxon>Metazoa</taxon>
        <taxon>Ecdysozoa</taxon>
        <taxon>Arthropoda</taxon>
        <taxon>Crustacea</taxon>
        <taxon>Multicrustacea</taxon>
        <taxon>Malacostraca</taxon>
        <taxon>Eumalacostraca</taxon>
        <taxon>Eucarida</taxon>
        <taxon>Euphausiacea</taxon>
        <taxon>Euphausiidae</taxon>
        <taxon>Meganyctiphanes</taxon>
    </lineage>
</organism>
<dbReference type="InterPro" id="IPR035979">
    <property type="entry name" value="RBD_domain_sf"/>
</dbReference>
<evidence type="ECO:0000256" key="5">
    <source>
        <dbReference type="PROSITE-ProRule" id="PRU00176"/>
    </source>
</evidence>
<name>A0AAV2QQP7_MEGNR</name>
<dbReference type="CDD" id="cd12383">
    <property type="entry name" value="RRM_RBM42"/>
    <property type="match status" value="1"/>
</dbReference>